<feature type="transmembrane region" description="Helical" evidence="8">
    <location>
        <begin position="217"/>
        <end position="237"/>
    </location>
</feature>
<dbReference type="OrthoDB" id="9799649at2"/>
<comment type="subcellular location">
    <subcellularLocation>
        <location evidence="1">Membrane</location>
        <topology evidence="1">Multi-pass membrane protein</topology>
    </subcellularLocation>
</comment>
<dbReference type="InterPro" id="IPR027469">
    <property type="entry name" value="Cation_efflux_TMD_sf"/>
</dbReference>
<dbReference type="NCBIfam" id="NF033827">
    <property type="entry name" value="CDF_efflux_DmeF"/>
    <property type="match status" value="1"/>
</dbReference>
<feature type="transmembrane region" description="Helical" evidence="8">
    <location>
        <begin position="107"/>
        <end position="128"/>
    </location>
</feature>
<evidence type="ECO:0000256" key="2">
    <source>
        <dbReference type="ARBA" id="ARBA00022448"/>
    </source>
</evidence>
<organism evidence="10 11">
    <name type="scientific">Rhodobacter capsulatus</name>
    <name type="common">Rhodopseudomonas capsulata</name>
    <dbReference type="NCBI Taxonomy" id="1061"/>
    <lineage>
        <taxon>Bacteria</taxon>
        <taxon>Pseudomonadati</taxon>
        <taxon>Pseudomonadota</taxon>
        <taxon>Alphaproteobacteria</taxon>
        <taxon>Rhodobacterales</taxon>
        <taxon>Rhodobacter group</taxon>
        <taxon>Rhodobacter</taxon>
    </lineage>
</organism>
<accession>A0A4U1K4S3</accession>
<protein>
    <submittedName>
        <fullName evidence="10">CDF family Co(II)/Ni(II) efflux transporter DmeF</fullName>
    </submittedName>
</protein>
<dbReference type="PANTHER" id="PTHR45755:SF4">
    <property type="entry name" value="ZINC TRANSPORTER 7"/>
    <property type="match status" value="1"/>
</dbReference>
<evidence type="ECO:0000313" key="11">
    <source>
        <dbReference type="Proteomes" id="UP000310597"/>
    </source>
</evidence>
<dbReference type="Proteomes" id="UP000310597">
    <property type="component" value="Unassembled WGS sequence"/>
</dbReference>
<keyword evidence="2" id="KW-0813">Transport</keyword>
<evidence type="ECO:0000256" key="5">
    <source>
        <dbReference type="ARBA" id="ARBA00023065"/>
    </source>
</evidence>
<feature type="transmembrane region" description="Helical" evidence="8">
    <location>
        <begin position="140"/>
        <end position="159"/>
    </location>
</feature>
<dbReference type="Gene3D" id="1.20.1510.10">
    <property type="entry name" value="Cation efflux protein transmembrane domain"/>
    <property type="match status" value="1"/>
</dbReference>
<feature type="compositionally biased region" description="Basic residues" evidence="7">
    <location>
        <begin position="164"/>
        <end position="182"/>
    </location>
</feature>
<evidence type="ECO:0000256" key="6">
    <source>
        <dbReference type="ARBA" id="ARBA00023136"/>
    </source>
</evidence>
<proteinExistence type="predicted"/>
<gene>
    <name evidence="10" type="primary">dmeF</name>
    <name evidence="10" type="ORF">FBT96_02445</name>
</gene>
<keyword evidence="6 8" id="KW-0472">Membrane</keyword>
<name>A0A4U1K4S3_RHOCA</name>
<evidence type="ECO:0000256" key="7">
    <source>
        <dbReference type="SAM" id="MobiDB-lite"/>
    </source>
</evidence>
<dbReference type="RefSeq" id="WP_136904796.1">
    <property type="nucleotide sequence ID" value="NZ_SWJZ01000008.1"/>
</dbReference>
<dbReference type="InterPro" id="IPR002524">
    <property type="entry name" value="Cation_efflux"/>
</dbReference>
<feature type="transmembrane region" description="Helical" evidence="8">
    <location>
        <begin position="191"/>
        <end position="211"/>
    </location>
</feature>
<dbReference type="NCBIfam" id="TIGR01297">
    <property type="entry name" value="CDF"/>
    <property type="match status" value="1"/>
</dbReference>
<dbReference type="GO" id="GO:0016020">
    <property type="term" value="C:membrane"/>
    <property type="evidence" value="ECO:0007669"/>
    <property type="project" value="UniProtKB-SubCell"/>
</dbReference>
<keyword evidence="3 8" id="KW-0812">Transmembrane</keyword>
<evidence type="ECO:0000313" key="10">
    <source>
        <dbReference type="EMBL" id="TKD26217.1"/>
    </source>
</evidence>
<evidence type="ECO:0000259" key="9">
    <source>
        <dbReference type="Pfam" id="PF01545"/>
    </source>
</evidence>
<keyword evidence="5" id="KW-0406">Ion transport</keyword>
<dbReference type="AlphaFoldDB" id="A0A4U1K4S3"/>
<sequence>MHDHADPSAANPRLAGMAAPHEHVFLGAAHDRNARRTQLVIGITAAMMLAEIVAGTVFGSMALLADGWHMATHAAALTITAAAYAYARSQARNPAFSFGTGKIGDLAGFASAVVLAVVAVLIAAESLWRMVTPVGIDFTQAIAVAVIGLVVNLGSAALLHGEHHSHHDHHHGHDHHPPHPHHGHDSNLRAAYLHVLADALTSVLAIVALIGGRIWGWVWLDPAIGLLGALVIGRWAFGLMKQTGGVLVDHIPQDETLPAEIREALAPVARITDLHLWQLGPGQHGAIVALNADPPQPPAAYRARLAHLHELAHVTIEVNPAR</sequence>
<dbReference type="GO" id="GO:0006882">
    <property type="term" value="P:intracellular zinc ion homeostasis"/>
    <property type="evidence" value="ECO:0007669"/>
    <property type="project" value="InterPro"/>
</dbReference>
<reference evidence="10 11" key="1">
    <citation type="submission" date="2019-04" db="EMBL/GenBank/DDBJ databases">
        <title>Draft Whole-Genome sequence of the purple photosynthetic bacterium Rhodobacter capsulatus SP108 with an indigenous class A beta-lactamase.</title>
        <authorList>
            <person name="Robertson S."/>
            <person name="Meyer T.E."/>
            <person name="Kyndt J.A."/>
        </authorList>
    </citation>
    <scope>NUCLEOTIDE SEQUENCE [LARGE SCALE GENOMIC DNA]</scope>
    <source>
        <strain evidence="10 11">SP108</strain>
    </source>
</reference>
<keyword evidence="4 8" id="KW-1133">Transmembrane helix</keyword>
<dbReference type="Pfam" id="PF01545">
    <property type="entry name" value="Cation_efflux"/>
    <property type="match status" value="1"/>
</dbReference>
<dbReference type="SUPFAM" id="SSF161111">
    <property type="entry name" value="Cation efflux protein transmembrane domain-like"/>
    <property type="match status" value="1"/>
</dbReference>
<comment type="caution">
    <text evidence="10">The sequence shown here is derived from an EMBL/GenBank/DDBJ whole genome shotgun (WGS) entry which is preliminary data.</text>
</comment>
<dbReference type="GO" id="GO:0005385">
    <property type="term" value="F:zinc ion transmembrane transporter activity"/>
    <property type="evidence" value="ECO:0007669"/>
    <property type="project" value="InterPro"/>
</dbReference>
<dbReference type="EMBL" id="SWJZ01000008">
    <property type="protein sequence ID" value="TKD26217.1"/>
    <property type="molecule type" value="Genomic_DNA"/>
</dbReference>
<feature type="domain" description="Cation efflux protein transmembrane" evidence="9">
    <location>
        <begin position="39"/>
        <end position="247"/>
    </location>
</feature>
<evidence type="ECO:0000256" key="8">
    <source>
        <dbReference type="SAM" id="Phobius"/>
    </source>
</evidence>
<evidence type="ECO:0000256" key="1">
    <source>
        <dbReference type="ARBA" id="ARBA00004141"/>
    </source>
</evidence>
<feature type="transmembrane region" description="Helical" evidence="8">
    <location>
        <begin position="39"/>
        <end position="64"/>
    </location>
</feature>
<evidence type="ECO:0000256" key="4">
    <source>
        <dbReference type="ARBA" id="ARBA00022989"/>
    </source>
</evidence>
<dbReference type="InterPro" id="IPR045316">
    <property type="entry name" value="Msc2-like"/>
</dbReference>
<dbReference type="InterPro" id="IPR058533">
    <property type="entry name" value="Cation_efflux_TM"/>
</dbReference>
<dbReference type="PANTHER" id="PTHR45755">
    <property type="match status" value="1"/>
</dbReference>
<evidence type="ECO:0000256" key="3">
    <source>
        <dbReference type="ARBA" id="ARBA00022692"/>
    </source>
</evidence>
<feature type="region of interest" description="Disordered" evidence="7">
    <location>
        <begin position="164"/>
        <end position="185"/>
    </location>
</feature>